<evidence type="ECO:0000313" key="6">
    <source>
        <dbReference type="EMBL" id="GMI48707.1"/>
    </source>
</evidence>
<evidence type="ECO:0000259" key="5">
    <source>
        <dbReference type="Pfam" id="PF16350"/>
    </source>
</evidence>
<evidence type="ECO:0000313" key="7">
    <source>
        <dbReference type="Proteomes" id="UP001165065"/>
    </source>
</evidence>
<evidence type="ECO:0000259" key="4">
    <source>
        <dbReference type="Pfam" id="PF08669"/>
    </source>
</evidence>
<dbReference type="AlphaFoldDB" id="A0A9W7GRJ0"/>
<feature type="domain" description="Aminomethyltransferase C-terminal" evidence="4">
    <location>
        <begin position="682"/>
        <end position="768"/>
    </location>
</feature>
<dbReference type="InterPro" id="IPR006076">
    <property type="entry name" value="FAD-dep_OxRdtase"/>
</dbReference>
<dbReference type="GO" id="GO:0005739">
    <property type="term" value="C:mitochondrion"/>
    <property type="evidence" value="ECO:0007669"/>
    <property type="project" value="TreeGrafter"/>
</dbReference>
<organism evidence="6 7">
    <name type="scientific">Triparma columacea</name>
    <dbReference type="NCBI Taxonomy" id="722753"/>
    <lineage>
        <taxon>Eukaryota</taxon>
        <taxon>Sar</taxon>
        <taxon>Stramenopiles</taxon>
        <taxon>Ochrophyta</taxon>
        <taxon>Bolidophyceae</taxon>
        <taxon>Parmales</taxon>
        <taxon>Triparmaceae</taxon>
        <taxon>Triparma</taxon>
    </lineage>
</organism>
<keyword evidence="7" id="KW-1185">Reference proteome</keyword>
<protein>
    <recommendedName>
        <fullName evidence="8">Dimethylglycine dehydrogenase</fullName>
    </recommendedName>
</protein>
<sequence length="776" mass="86300">MVTFGSLSSTSTEWRKYTKGLYERGLREETGMDTGFKDVGFIELANSPSRLEEYRRVSTFNRYLGVDVSELTPSQVLSKFPLLDVSDVLAGFEVKTDGRVNPYDACMAFAKGAKGQGGLIRENAPVKRVLYEGGEGGGRKRARGVELESGEIVEAKCVINAGGMWARQMAEADGIVCPNQAAEHYYLITEGMPEVDREWPVVEDGSNYVYIRPEGDGLMLGLFEGEGASWNEGGIPSDFSFGEIQPDWDRMMPYLESAMSRVPSTRNVGMKNFFCGPESFTPDNNPILGPVPEVDDYWIAAGLNSIGILTAGGVGRTMARWINDGLPDVDVTGITPSRFRAFHMEEEFRRERVKEAIGKTYKCHYPNQGYESARGRKHSPLNVRLEALTNEATFRDVSGWESPMYYDRTIEPAWGFGKENYEENWRSEHLAVREGVGLIDMSFMSKFVVGGKDAGGFLNRISTADVDGDDDVITYTQWLDEFGYLQADLTVTKMGPDEFMVVATDTQHRHVEQHMARRIGTGEDVKITDRTEDYAYINLQGPRSRELLQSITANDMSDAAFPFRAAKEIEVGGVNFRAVRITYVGELGYELYVPKERAVEVYDVIVEAGKEFGLKHVGLKALGSLRLEKGYRDYGHDLDNTDTLVEAGLGFTADMKKEGGFIGKEKVVEERKKNKNRGGMTKRMVSVVCRDPSCYLHHGEILTVDGVPVGEVRAGSQGFSVGGAVGLVMAEHPEGAILNKKFLKDGKWQLLVADRIYDCDVYAGPPYDPKNEKIKM</sequence>
<accession>A0A9W7GRJ0</accession>
<reference evidence="7" key="1">
    <citation type="journal article" date="2023" name="Commun. Biol.">
        <title>Genome analysis of Parmales, the sister group of diatoms, reveals the evolutionary specialization of diatoms from phago-mixotrophs to photoautotrophs.</title>
        <authorList>
            <person name="Ban H."/>
            <person name="Sato S."/>
            <person name="Yoshikawa S."/>
            <person name="Yamada K."/>
            <person name="Nakamura Y."/>
            <person name="Ichinomiya M."/>
            <person name="Sato N."/>
            <person name="Blanc-Mathieu R."/>
            <person name="Endo H."/>
            <person name="Kuwata A."/>
            <person name="Ogata H."/>
        </authorList>
    </citation>
    <scope>NUCLEOTIDE SEQUENCE [LARGE SCALE GENOMIC DNA]</scope>
</reference>
<dbReference type="OrthoDB" id="498204at2759"/>
<proteinExistence type="inferred from homology"/>
<feature type="domain" description="FAD dependent oxidoreductase" evidence="2">
    <location>
        <begin position="13"/>
        <end position="321"/>
    </location>
</feature>
<dbReference type="InterPro" id="IPR028896">
    <property type="entry name" value="GcvT/YgfZ/DmdA"/>
</dbReference>
<dbReference type="SUPFAM" id="SSF101790">
    <property type="entry name" value="Aminomethyltransferase beta-barrel domain"/>
    <property type="match status" value="1"/>
</dbReference>
<dbReference type="Pfam" id="PF16350">
    <property type="entry name" value="FAO_M"/>
    <property type="match status" value="1"/>
</dbReference>
<dbReference type="SUPFAM" id="SSF51905">
    <property type="entry name" value="FAD/NAD(P)-binding domain"/>
    <property type="match status" value="1"/>
</dbReference>
<dbReference type="Gene3D" id="3.30.1360.120">
    <property type="entry name" value="Probable tRNA modification gtpase trme, domain 1"/>
    <property type="match status" value="1"/>
</dbReference>
<comment type="caution">
    <text evidence="6">The sequence shown here is derived from an EMBL/GenBank/DDBJ whole genome shotgun (WGS) entry which is preliminary data.</text>
</comment>
<gene>
    <name evidence="6" type="ORF">TrCOL_g11521</name>
</gene>
<dbReference type="Gene3D" id="3.50.50.60">
    <property type="entry name" value="FAD/NAD(P)-binding domain"/>
    <property type="match status" value="1"/>
</dbReference>
<feature type="domain" description="GCVT N-terminal" evidence="3">
    <location>
        <begin position="389"/>
        <end position="657"/>
    </location>
</feature>
<evidence type="ECO:0000256" key="1">
    <source>
        <dbReference type="ARBA" id="ARBA00008609"/>
    </source>
</evidence>
<dbReference type="Proteomes" id="UP001165065">
    <property type="component" value="Unassembled WGS sequence"/>
</dbReference>
<dbReference type="InterPro" id="IPR032503">
    <property type="entry name" value="FAO_M"/>
</dbReference>
<evidence type="ECO:0008006" key="8">
    <source>
        <dbReference type="Google" id="ProtNLM"/>
    </source>
</evidence>
<dbReference type="Pfam" id="PF08669">
    <property type="entry name" value="GCV_T_C"/>
    <property type="match status" value="1"/>
</dbReference>
<dbReference type="EMBL" id="BRYA01000418">
    <property type="protein sequence ID" value="GMI48707.1"/>
    <property type="molecule type" value="Genomic_DNA"/>
</dbReference>
<dbReference type="InterPro" id="IPR036188">
    <property type="entry name" value="FAD/NAD-bd_sf"/>
</dbReference>
<comment type="similarity">
    <text evidence="1">Belongs to the GcvT family.</text>
</comment>
<dbReference type="PANTHER" id="PTHR43757:SF15">
    <property type="entry name" value="PYRUVATE DEHYDROGENASE PHOSPHATASE REGULATORY SUBUNIT, MITOCHONDRIAL-LIKE"/>
    <property type="match status" value="1"/>
</dbReference>
<dbReference type="Pfam" id="PF01571">
    <property type="entry name" value="GCV_T"/>
    <property type="match status" value="1"/>
</dbReference>
<dbReference type="InterPro" id="IPR013977">
    <property type="entry name" value="GcvT_C"/>
</dbReference>
<dbReference type="InterPro" id="IPR027266">
    <property type="entry name" value="TrmE/GcvT-like"/>
</dbReference>
<dbReference type="SUPFAM" id="SSF54373">
    <property type="entry name" value="FAD-linked reductases, C-terminal domain"/>
    <property type="match status" value="1"/>
</dbReference>
<evidence type="ECO:0000259" key="3">
    <source>
        <dbReference type="Pfam" id="PF01571"/>
    </source>
</evidence>
<dbReference type="Gene3D" id="3.30.9.10">
    <property type="entry name" value="D-Amino Acid Oxidase, subunit A, domain 2"/>
    <property type="match status" value="1"/>
</dbReference>
<dbReference type="Pfam" id="PF01266">
    <property type="entry name" value="DAO"/>
    <property type="match status" value="1"/>
</dbReference>
<dbReference type="InterPro" id="IPR006222">
    <property type="entry name" value="GCVT_N"/>
</dbReference>
<evidence type="ECO:0000259" key="2">
    <source>
        <dbReference type="Pfam" id="PF01266"/>
    </source>
</evidence>
<dbReference type="PANTHER" id="PTHR43757">
    <property type="entry name" value="AMINOMETHYLTRANSFERASE"/>
    <property type="match status" value="1"/>
</dbReference>
<feature type="domain" description="FAD dependent oxidoreductase central" evidence="5">
    <location>
        <begin position="324"/>
        <end position="378"/>
    </location>
</feature>
<name>A0A9W7GRJ0_9STRA</name>
<dbReference type="InterPro" id="IPR029043">
    <property type="entry name" value="GcvT/YgfZ_C"/>
</dbReference>
<dbReference type="SUPFAM" id="SSF103025">
    <property type="entry name" value="Folate-binding domain"/>
    <property type="match status" value="1"/>
</dbReference>